<evidence type="ECO:0000313" key="1">
    <source>
        <dbReference type="EMBL" id="KAH7858174.1"/>
    </source>
</evidence>
<dbReference type="EMBL" id="CM037153">
    <property type="protein sequence ID" value="KAH7858174.1"/>
    <property type="molecule type" value="Genomic_DNA"/>
</dbReference>
<keyword evidence="2" id="KW-1185">Reference proteome</keyword>
<organism evidence="1 2">
    <name type="scientific">Vaccinium darrowii</name>
    <dbReference type="NCBI Taxonomy" id="229202"/>
    <lineage>
        <taxon>Eukaryota</taxon>
        <taxon>Viridiplantae</taxon>
        <taxon>Streptophyta</taxon>
        <taxon>Embryophyta</taxon>
        <taxon>Tracheophyta</taxon>
        <taxon>Spermatophyta</taxon>
        <taxon>Magnoliopsida</taxon>
        <taxon>eudicotyledons</taxon>
        <taxon>Gunneridae</taxon>
        <taxon>Pentapetalae</taxon>
        <taxon>asterids</taxon>
        <taxon>Ericales</taxon>
        <taxon>Ericaceae</taxon>
        <taxon>Vaccinioideae</taxon>
        <taxon>Vaccinieae</taxon>
        <taxon>Vaccinium</taxon>
    </lineage>
</organism>
<dbReference type="Proteomes" id="UP000828048">
    <property type="component" value="Chromosome 3"/>
</dbReference>
<protein>
    <submittedName>
        <fullName evidence="1">Uncharacterized protein</fullName>
    </submittedName>
</protein>
<sequence length="408" mass="44892">MERDLFTLFVDNIPPAKNLSWLETLFSNYGIVRGSFIPAKRSKRGSKFGFVRFDCSVSAAVAISRANGLEVEGYFLFVKKARFDLENKRRAGAVDSSKPIEVSRQKNMNLRVEVGKSYAQALKGGKVEGYMELVVDGMSYSIRVEEEESFRKIASSTSLIDFDMVVDKKDVDLDQNTDDEKSGNVDLVASNDDVVDAHSRMDCHATIPSNHLKDYGDGYRPIEEEQIQESTESSNVAQNKSKVGNQDILQIGVVEGNISTKGMALVIPETQEEGCINALGLEGDKNTASSGDKVLNEEDDLQLGNSLEDLDLNHIVSSDPIEDNHSPIQAAVKGYTVLLLSYANIWVGFYILKPAKAWIIVYGVISGAVIVSSVSLEFWKRLTRDGNTIGANEASASNIKEDNKVEII</sequence>
<accession>A0ACB7YY46</accession>
<gene>
    <name evidence="1" type="ORF">Vadar_020824</name>
</gene>
<comment type="caution">
    <text evidence="1">The sequence shown here is derived from an EMBL/GenBank/DDBJ whole genome shotgun (WGS) entry which is preliminary data.</text>
</comment>
<name>A0ACB7YY46_9ERIC</name>
<evidence type="ECO:0000313" key="2">
    <source>
        <dbReference type="Proteomes" id="UP000828048"/>
    </source>
</evidence>
<reference evidence="1 2" key="1">
    <citation type="journal article" date="2021" name="Hortic Res">
        <title>High-quality reference genome and annotation aids understanding of berry development for evergreen blueberry (Vaccinium darrowii).</title>
        <authorList>
            <person name="Yu J."/>
            <person name="Hulse-Kemp A.M."/>
            <person name="Babiker E."/>
            <person name="Staton M."/>
        </authorList>
    </citation>
    <scope>NUCLEOTIDE SEQUENCE [LARGE SCALE GENOMIC DNA]</scope>
    <source>
        <strain evidence="2">cv. NJ 8807/NJ 8810</strain>
        <tissue evidence="1">Young leaf</tissue>
    </source>
</reference>
<proteinExistence type="predicted"/>